<sequence>MAYSMQGLPADEKLYGLEYIPCPVEAASDFSRDLTTAGSDVPKNTGRCVIHLDIYSTEMVMVETNIGGSTHGYPNVSRTYVWIGEEPPITEKFQVLGDPRPRPYSDAKRAYEW</sequence>
<dbReference type="Proteomes" id="UP000315534">
    <property type="component" value="Unassembled WGS sequence"/>
</dbReference>
<comment type="caution">
    <text evidence="2">The sequence shown here is derived from an EMBL/GenBank/DDBJ whole genome shotgun (WGS) entry which is preliminary data.</text>
</comment>
<organism evidence="2 3">
    <name type="scientific">candidate division TA06 bacterium</name>
    <dbReference type="NCBI Taxonomy" id="2250710"/>
    <lineage>
        <taxon>Bacteria</taxon>
        <taxon>Bacteria division TA06</taxon>
    </lineage>
</organism>
<gene>
    <name evidence="2" type="ORF">E3J38_02495</name>
</gene>
<evidence type="ECO:0000313" key="2">
    <source>
        <dbReference type="EMBL" id="TET82212.1"/>
    </source>
</evidence>
<name>A0A523XSH0_UNCT6</name>
<dbReference type="AlphaFoldDB" id="A0A523XSH0"/>
<protein>
    <submittedName>
        <fullName evidence="2">Uncharacterized protein</fullName>
    </submittedName>
</protein>
<accession>A0A523XSH0</accession>
<dbReference type="EMBL" id="SOIP01000154">
    <property type="protein sequence ID" value="TET82212.1"/>
    <property type="molecule type" value="Genomic_DNA"/>
</dbReference>
<feature type="compositionally biased region" description="Basic and acidic residues" evidence="1">
    <location>
        <begin position="99"/>
        <end position="113"/>
    </location>
</feature>
<feature type="region of interest" description="Disordered" evidence="1">
    <location>
        <begin position="93"/>
        <end position="113"/>
    </location>
</feature>
<proteinExistence type="predicted"/>
<evidence type="ECO:0000313" key="3">
    <source>
        <dbReference type="Proteomes" id="UP000315534"/>
    </source>
</evidence>
<evidence type="ECO:0000256" key="1">
    <source>
        <dbReference type="SAM" id="MobiDB-lite"/>
    </source>
</evidence>
<reference evidence="2 3" key="1">
    <citation type="submission" date="2019-03" db="EMBL/GenBank/DDBJ databases">
        <title>Metabolic potential of uncultured bacteria and archaea associated with petroleum seepage in deep-sea sediments.</title>
        <authorList>
            <person name="Dong X."/>
            <person name="Hubert C."/>
        </authorList>
    </citation>
    <scope>NUCLEOTIDE SEQUENCE [LARGE SCALE GENOMIC DNA]</scope>
    <source>
        <strain evidence="2">E29_bin36</strain>
    </source>
</reference>